<comment type="caution">
    <text evidence="2">The sequence shown here is derived from an EMBL/GenBank/DDBJ whole genome shotgun (WGS) entry which is preliminary data.</text>
</comment>
<evidence type="ECO:0000256" key="1">
    <source>
        <dbReference type="SAM" id="Phobius"/>
    </source>
</evidence>
<keyword evidence="1" id="KW-1133">Transmembrane helix</keyword>
<organism evidence="2 3">
    <name type="scientific">Actinomadura napierensis</name>
    <dbReference type="NCBI Taxonomy" id="267854"/>
    <lineage>
        <taxon>Bacteria</taxon>
        <taxon>Bacillati</taxon>
        <taxon>Actinomycetota</taxon>
        <taxon>Actinomycetes</taxon>
        <taxon>Streptosporangiales</taxon>
        <taxon>Thermomonosporaceae</taxon>
        <taxon>Actinomadura</taxon>
    </lineage>
</organism>
<sequence>MNASIAAMWFVVGALCLVGGCLAWLRMFNLLTGRAAHGIPRWLAGIAVLPLTLPGVAGLWLGVGLLAD</sequence>
<dbReference type="Proteomes" id="UP001501020">
    <property type="component" value="Unassembled WGS sequence"/>
</dbReference>
<protein>
    <submittedName>
        <fullName evidence="2">Uncharacterized protein</fullName>
    </submittedName>
</protein>
<keyword evidence="3" id="KW-1185">Reference proteome</keyword>
<evidence type="ECO:0000313" key="3">
    <source>
        <dbReference type="Proteomes" id="UP001501020"/>
    </source>
</evidence>
<accession>A0ABN2YVV6</accession>
<feature type="transmembrane region" description="Helical" evidence="1">
    <location>
        <begin position="46"/>
        <end position="67"/>
    </location>
</feature>
<keyword evidence="1" id="KW-0472">Membrane</keyword>
<reference evidence="2 3" key="1">
    <citation type="journal article" date="2019" name="Int. J. Syst. Evol. Microbiol.">
        <title>The Global Catalogue of Microorganisms (GCM) 10K type strain sequencing project: providing services to taxonomists for standard genome sequencing and annotation.</title>
        <authorList>
            <consortium name="The Broad Institute Genomics Platform"/>
            <consortium name="The Broad Institute Genome Sequencing Center for Infectious Disease"/>
            <person name="Wu L."/>
            <person name="Ma J."/>
        </authorList>
    </citation>
    <scope>NUCLEOTIDE SEQUENCE [LARGE SCALE GENOMIC DNA]</scope>
    <source>
        <strain evidence="2 3">JCM 13850</strain>
    </source>
</reference>
<feature type="transmembrane region" description="Helical" evidence="1">
    <location>
        <begin position="6"/>
        <end position="25"/>
    </location>
</feature>
<name>A0ABN2YVV6_9ACTN</name>
<proteinExistence type="predicted"/>
<dbReference type="RefSeq" id="WP_344265528.1">
    <property type="nucleotide sequence ID" value="NZ_BAAAMR010000018.1"/>
</dbReference>
<evidence type="ECO:0000313" key="2">
    <source>
        <dbReference type="EMBL" id="GAA2132893.1"/>
    </source>
</evidence>
<keyword evidence="1" id="KW-0812">Transmembrane</keyword>
<dbReference type="EMBL" id="BAAAMR010000018">
    <property type="protein sequence ID" value="GAA2132893.1"/>
    <property type="molecule type" value="Genomic_DNA"/>
</dbReference>
<gene>
    <name evidence="2" type="ORF">GCM10009727_25990</name>
</gene>